<dbReference type="InterPro" id="IPR008969">
    <property type="entry name" value="CarboxyPept-like_regulatory"/>
</dbReference>
<keyword evidence="1" id="KW-0813">Transport</keyword>
<reference evidence="5 6" key="1">
    <citation type="submission" date="2018-06" db="EMBL/GenBank/DDBJ databases">
        <title>Mucibacter soli gen. nov., sp. nov., a new member of the family Chitinophagaceae producing mucin.</title>
        <authorList>
            <person name="Kim M.-K."/>
            <person name="Park S."/>
            <person name="Kim T.-S."/>
            <person name="Joung Y."/>
            <person name="Han J.-H."/>
            <person name="Kim S.B."/>
        </authorList>
    </citation>
    <scope>NUCLEOTIDE SEQUENCE [LARGE SCALE GENOMIC DNA]</scope>
    <source>
        <strain evidence="5 6">R1-15</strain>
    </source>
</reference>
<dbReference type="Proteomes" id="UP000248745">
    <property type="component" value="Unassembled WGS sequence"/>
</dbReference>
<keyword evidence="2" id="KW-0472">Membrane</keyword>
<gene>
    <name evidence="5" type="ORF">DN068_04835</name>
</gene>
<evidence type="ECO:0000313" key="5">
    <source>
        <dbReference type="EMBL" id="PZF74025.1"/>
    </source>
</evidence>
<organism evidence="5 6">
    <name type="scientific">Taibaiella soli</name>
    <dbReference type="NCBI Taxonomy" id="1649169"/>
    <lineage>
        <taxon>Bacteria</taxon>
        <taxon>Pseudomonadati</taxon>
        <taxon>Bacteroidota</taxon>
        <taxon>Chitinophagia</taxon>
        <taxon>Chitinophagales</taxon>
        <taxon>Chitinophagaceae</taxon>
        <taxon>Taibaiella</taxon>
    </lineage>
</organism>
<dbReference type="AlphaFoldDB" id="A0A2W2AEW7"/>
<protein>
    <recommendedName>
        <fullName evidence="4">Secretin/TonB short N-terminal domain-containing protein</fullName>
    </recommendedName>
</protein>
<keyword evidence="3" id="KW-0998">Cell outer membrane</keyword>
<dbReference type="RefSeq" id="WP_110997767.1">
    <property type="nucleotide sequence ID" value="NZ_QKTW01000007.1"/>
</dbReference>
<evidence type="ECO:0000256" key="2">
    <source>
        <dbReference type="ARBA" id="ARBA00023136"/>
    </source>
</evidence>
<proteinExistence type="predicted"/>
<evidence type="ECO:0000256" key="3">
    <source>
        <dbReference type="ARBA" id="ARBA00023237"/>
    </source>
</evidence>
<evidence type="ECO:0000259" key="4">
    <source>
        <dbReference type="SMART" id="SM00965"/>
    </source>
</evidence>
<dbReference type="SUPFAM" id="SSF49464">
    <property type="entry name" value="Carboxypeptidase regulatory domain-like"/>
    <property type="match status" value="1"/>
</dbReference>
<dbReference type="OrthoDB" id="5505971at2"/>
<name>A0A2W2AEW7_9BACT</name>
<evidence type="ECO:0000256" key="1">
    <source>
        <dbReference type="ARBA" id="ARBA00022448"/>
    </source>
</evidence>
<feature type="domain" description="Secretin/TonB short N-terminal" evidence="4">
    <location>
        <begin position="57"/>
        <end position="107"/>
    </location>
</feature>
<dbReference type="InterPro" id="IPR011662">
    <property type="entry name" value="Secretin/TonB_short_N"/>
</dbReference>
<dbReference type="Gene3D" id="3.55.50.30">
    <property type="match status" value="1"/>
</dbReference>
<keyword evidence="6" id="KW-1185">Reference proteome</keyword>
<accession>A0A2W2AEW7</accession>
<evidence type="ECO:0000313" key="6">
    <source>
        <dbReference type="Proteomes" id="UP000248745"/>
    </source>
</evidence>
<dbReference type="Pfam" id="PF07660">
    <property type="entry name" value="STN"/>
    <property type="match status" value="1"/>
</dbReference>
<comment type="caution">
    <text evidence="5">The sequence shown here is derived from an EMBL/GenBank/DDBJ whole genome shotgun (WGS) entry which is preliminary data.</text>
</comment>
<dbReference type="EMBL" id="QKTW01000007">
    <property type="protein sequence ID" value="PZF74025.1"/>
    <property type="molecule type" value="Genomic_DNA"/>
</dbReference>
<sequence>MTFRPRRAKEIIFTIFILLIAAFPAWAQNLLDKPVSLNASNQPLRSVLNDISKQGGFYFSYNSKLVNGDQLVTISVQQVPVKQVLDQLLQGNCQYREDGNHIILQPQGKEKVYTLSGYIVDGATGTRIGNTSVYEKQQLASSLTNEQGYFKMRLKSKYPEAVVSISKEWYKDTSITITPGMDQELQITMMPIRNVPLPEVTVSANDQQKPNDVDETWFGKLFLSSRQKVQSVNLRKYFVDKPYQFSAIPGAGTHGRMSGQVVNKFSFNLIGGYTAGVNGFELAGLFNIDKKDVQYAQVAGVFNAVGGNMRGGQVAGILNLVLDSVEGASVAGAGGFIKGDLKGTQVSGLYNQTSGNVEGVQVAGAFNVALGNVKGVQASVIGNYTNKNVEGTQVSAYINVCRREVEGVQASVFVNVARKVKGVQVALINVADSSEGYSIGFLNLVKNGYHKLCVYNNEVLPINFALKTGNTHFYTILTGGLSPDAANKGYLMGYGFGSEMKITKRLTIAAELTTQYLFLGDWEQRSLLNRIQPVFNYKISKLITVFGGPAYSVYYHSPVVGTERYMNEVPSALYQTHSFSEHVNGWFGWNIGISFF</sequence>
<dbReference type="GO" id="GO:0019867">
    <property type="term" value="C:outer membrane"/>
    <property type="evidence" value="ECO:0007669"/>
    <property type="project" value="InterPro"/>
</dbReference>
<dbReference type="SMART" id="SM00965">
    <property type="entry name" value="STN"/>
    <property type="match status" value="1"/>
</dbReference>